<dbReference type="EMBL" id="QJTJ01000002">
    <property type="protein sequence ID" value="PYF08385.1"/>
    <property type="molecule type" value="Genomic_DNA"/>
</dbReference>
<dbReference type="Proteomes" id="UP000247416">
    <property type="component" value="Unassembled WGS sequence"/>
</dbReference>
<protein>
    <submittedName>
        <fullName evidence="1">Uncharacterized protein</fullName>
    </submittedName>
</protein>
<comment type="caution">
    <text evidence="1">The sequence shown here is derived from an EMBL/GenBank/DDBJ whole genome shotgun (WGS) entry which is preliminary data.</text>
</comment>
<accession>A0A318U1X9</accession>
<proteinExistence type="predicted"/>
<evidence type="ECO:0000313" key="2">
    <source>
        <dbReference type="Proteomes" id="UP000247416"/>
    </source>
</evidence>
<reference evidence="1 2" key="1">
    <citation type="submission" date="2018-06" db="EMBL/GenBank/DDBJ databases">
        <title>Genomic Encyclopedia of Archaeal and Bacterial Type Strains, Phase II (KMG-II): from individual species to whole genera.</title>
        <authorList>
            <person name="Goeker M."/>
        </authorList>
    </citation>
    <scope>NUCLEOTIDE SEQUENCE [LARGE SCALE GENOMIC DNA]</scope>
    <source>
        <strain evidence="1 2">KACC 16626</strain>
    </source>
</reference>
<sequence length="134" mass="15554">MYKKLSDIDFKYFIGQRVTEVNTDKKQPLGFSFENGNLTVECPWRLRVSRDVVVGYSDCLLAPGEYSHKNVEKILMGKSISNIWHYEEISDLVVEFEDDIYLEVFHDSSYFEGWQLRGDNGLYLFTLPGGSYSD</sequence>
<name>A0A318U1X9_9BACL</name>
<dbReference type="RefSeq" id="WP_235867551.1">
    <property type="nucleotide sequence ID" value="NZ_CP085009.1"/>
</dbReference>
<organism evidence="1 2">
    <name type="scientific">Ureibacillus chungkukjangi</name>
    <dbReference type="NCBI Taxonomy" id="1202712"/>
    <lineage>
        <taxon>Bacteria</taxon>
        <taxon>Bacillati</taxon>
        <taxon>Bacillota</taxon>
        <taxon>Bacilli</taxon>
        <taxon>Bacillales</taxon>
        <taxon>Caryophanaceae</taxon>
        <taxon>Ureibacillus</taxon>
    </lineage>
</organism>
<dbReference type="Pfam" id="PF19686">
    <property type="entry name" value="DUF6188"/>
    <property type="match status" value="1"/>
</dbReference>
<dbReference type="InterPro" id="IPR046179">
    <property type="entry name" value="DUF6188"/>
</dbReference>
<keyword evidence="2" id="KW-1185">Reference proteome</keyword>
<gene>
    <name evidence="1" type="ORF">BJ095_102151</name>
</gene>
<evidence type="ECO:0000313" key="1">
    <source>
        <dbReference type="EMBL" id="PYF08385.1"/>
    </source>
</evidence>
<dbReference type="AlphaFoldDB" id="A0A318U1X9"/>